<feature type="domain" description="CinA C-terminal" evidence="1">
    <location>
        <begin position="7"/>
        <end position="157"/>
    </location>
</feature>
<accession>A0A520MDP5</accession>
<dbReference type="GO" id="GO:0016787">
    <property type="term" value="F:hydrolase activity"/>
    <property type="evidence" value="ECO:0007669"/>
    <property type="project" value="UniProtKB-KW"/>
</dbReference>
<evidence type="ECO:0000313" key="2">
    <source>
        <dbReference type="EMBL" id="RZO19353.1"/>
    </source>
</evidence>
<comment type="caution">
    <text evidence="2">The sequence shown here is derived from an EMBL/GenBank/DDBJ whole genome shotgun (WGS) entry which is preliminary data.</text>
</comment>
<dbReference type="NCBIfam" id="TIGR00199">
    <property type="entry name" value="PncC_domain"/>
    <property type="match status" value="1"/>
</dbReference>
<organism evidence="2 3">
    <name type="scientific">SAR92 clade bacterium</name>
    <dbReference type="NCBI Taxonomy" id="2315479"/>
    <lineage>
        <taxon>Bacteria</taxon>
        <taxon>Pseudomonadati</taxon>
        <taxon>Pseudomonadota</taxon>
        <taxon>Gammaproteobacteria</taxon>
        <taxon>Cellvibrionales</taxon>
        <taxon>Porticoccaceae</taxon>
        <taxon>SAR92 clade</taxon>
    </lineage>
</organism>
<evidence type="ECO:0000259" key="1">
    <source>
        <dbReference type="Pfam" id="PF02464"/>
    </source>
</evidence>
<dbReference type="AlphaFoldDB" id="A0A520MDP5"/>
<gene>
    <name evidence="2" type="ORF">EVB03_08240</name>
</gene>
<dbReference type="Gene3D" id="3.90.950.20">
    <property type="entry name" value="CinA-like"/>
    <property type="match status" value="1"/>
</dbReference>
<dbReference type="InterPro" id="IPR008136">
    <property type="entry name" value="CinA_C"/>
</dbReference>
<reference evidence="2 3" key="1">
    <citation type="submission" date="2019-02" db="EMBL/GenBank/DDBJ databases">
        <title>Prokaryotic population dynamics and viral predation in marine succession experiment using metagenomics: the confinement effect.</title>
        <authorList>
            <person name="Haro-Moreno J.M."/>
            <person name="Rodriguez-Valera F."/>
            <person name="Lopez-Perez M."/>
        </authorList>
    </citation>
    <scope>NUCLEOTIDE SEQUENCE [LARGE SCALE GENOMIC DNA]</scope>
    <source>
        <strain evidence="2">MED-G170</strain>
    </source>
</reference>
<name>A0A520MDP5_9GAMM</name>
<proteinExistence type="predicted"/>
<dbReference type="EMBL" id="SHBP01000013">
    <property type="protein sequence ID" value="RZO19353.1"/>
    <property type="molecule type" value="Genomic_DNA"/>
</dbReference>
<dbReference type="Proteomes" id="UP000315889">
    <property type="component" value="Unassembled WGS sequence"/>
</dbReference>
<evidence type="ECO:0000313" key="3">
    <source>
        <dbReference type="Proteomes" id="UP000315889"/>
    </source>
</evidence>
<keyword evidence="2" id="KW-0378">Hydrolase</keyword>
<dbReference type="SUPFAM" id="SSF142433">
    <property type="entry name" value="CinA-like"/>
    <property type="match status" value="1"/>
</dbReference>
<sequence>MKKEIFELSNELGKALLAKKATVTTAESCTGGGVANAITAVSGSSQWFHSAYVTYANNAKHDMLGISKALLLDQGAVSEAVVTEMVKAAAQAAKADYAVAISGIAGPSGGSPGKPVGTVWFGILGPQGIRCFKYQFVGDREAVREQSVQISLKELLHQVAECTTVHPYSN</sequence>
<protein>
    <submittedName>
        <fullName evidence="2">Nicotinamide-nucleotide amidohydrolase family protein</fullName>
    </submittedName>
</protein>
<dbReference type="Pfam" id="PF02464">
    <property type="entry name" value="CinA"/>
    <property type="match status" value="1"/>
</dbReference>
<dbReference type="InterPro" id="IPR036653">
    <property type="entry name" value="CinA-like_C"/>
</dbReference>